<proteinExistence type="predicted"/>
<dbReference type="EMBL" id="LBTJ01000031">
    <property type="protein sequence ID" value="KKQ37573.1"/>
    <property type="molecule type" value="Genomic_DNA"/>
</dbReference>
<dbReference type="AlphaFoldDB" id="A0A0G0H2T8"/>
<evidence type="ECO:0000313" key="1">
    <source>
        <dbReference type="EMBL" id="KKQ37573.1"/>
    </source>
</evidence>
<accession>A0A0G0H2T8</accession>
<name>A0A0G0H2T8_9BACT</name>
<reference evidence="1 2" key="1">
    <citation type="journal article" date="2015" name="Nature">
        <title>rRNA introns, odd ribosomes, and small enigmatic genomes across a large radiation of phyla.</title>
        <authorList>
            <person name="Brown C.T."/>
            <person name="Hug L.A."/>
            <person name="Thomas B.C."/>
            <person name="Sharon I."/>
            <person name="Castelle C.J."/>
            <person name="Singh A."/>
            <person name="Wilkins M.J."/>
            <person name="Williams K.H."/>
            <person name="Banfield J.F."/>
        </authorList>
    </citation>
    <scope>NUCLEOTIDE SEQUENCE [LARGE SCALE GENOMIC DNA]</scope>
</reference>
<evidence type="ECO:0000313" key="2">
    <source>
        <dbReference type="Proteomes" id="UP000034471"/>
    </source>
</evidence>
<feature type="non-terminal residue" evidence="1">
    <location>
        <position position="1"/>
    </location>
</feature>
<comment type="caution">
    <text evidence="1">The sequence shown here is derived from an EMBL/GenBank/DDBJ whole genome shotgun (WGS) entry which is preliminary data.</text>
</comment>
<sequence length="148" mass="17392">TLFRFFNEDLPDHSARISPDISVQDLDEEAINNAKRLWVQNSGRNEYLISRPGQMLRALGLMTDEGINIAGLILFGAEEKLSRIIPGAEIIFEWRRKSIGTSYDYRKEWKGPLFRVFEEIWEIINVRNIRIPSTRFGESQRRRRIILQ</sequence>
<organism evidence="1 2">
    <name type="scientific">Candidatus Roizmanbacteria bacterium GW2011_GWA2_37_7</name>
    <dbReference type="NCBI Taxonomy" id="1618481"/>
    <lineage>
        <taxon>Bacteria</taxon>
        <taxon>Candidatus Roizmaniibacteriota</taxon>
    </lineage>
</organism>
<dbReference type="Proteomes" id="UP000034471">
    <property type="component" value="Unassembled WGS sequence"/>
</dbReference>
<gene>
    <name evidence="1" type="ORF">US54_C0031G0014</name>
</gene>
<dbReference type="STRING" id="1618481.US54_C0031G0014"/>
<protein>
    <submittedName>
        <fullName evidence="1">Uncharacterized protein</fullName>
    </submittedName>
</protein>